<proteinExistence type="predicted"/>
<dbReference type="AlphaFoldDB" id="A0A1J1I2X4"/>
<evidence type="ECO:0000313" key="2">
    <source>
        <dbReference type="Proteomes" id="UP000183832"/>
    </source>
</evidence>
<name>A0A1J1I2X4_9DIPT</name>
<evidence type="ECO:0000313" key="1">
    <source>
        <dbReference type="EMBL" id="CRK93206.1"/>
    </source>
</evidence>
<dbReference type="Proteomes" id="UP000183832">
    <property type="component" value="Unassembled WGS sequence"/>
</dbReference>
<reference evidence="1 2" key="1">
    <citation type="submission" date="2015-04" db="EMBL/GenBank/DDBJ databases">
        <authorList>
            <person name="Syromyatnikov M.Y."/>
            <person name="Popov V.N."/>
        </authorList>
    </citation>
    <scope>NUCLEOTIDE SEQUENCE [LARGE SCALE GENOMIC DNA]</scope>
</reference>
<gene>
    <name evidence="1" type="ORF">CLUMA_CG006750</name>
</gene>
<sequence>MKNYAQTFLSFIGLQHKNYPKKLGEKIFCYTRITLTCTGCKKQNNNTTSNCLRELTRLEGILPSA</sequence>
<organism evidence="1 2">
    <name type="scientific">Clunio marinus</name>
    <dbReference type="NCBI Taxonomy" id="568069"/>
    <lineage>
        <taxon>Eukaryota</taxon>
        <taxon>Metazoa</taxon>
        <taxon>Ecdysozoa</taxon>
        <taxon>Arthropoda</taxon>
        <taxon>Hexapoda</taxon>
        <taxon>Insecta</taxon>
        <taxon>Pterygota</taxon>
        <taxon>Neoptera</taxon>
        <taxon>Endopterygota</taxon>
        <taxon>Diptera</taxon>
        <taxon>Nematocera</taxon>
        <taxon>Chironomoidea</taxon>
        <taxon>Chironomidae</taxon>
        <taxon>Clunio</taxon>
    </lineage>
</organism>
<dbReference type="EMBL" id="CVRI01000037">
    <property type="protein sequence ID" value="CRK93206.1"/>
    <property type="molecule type" value="Genomic_DNA"/>
</dbReference>
<accession>A0A1J1I2X4</accession>
<keyword evidence="2" id="KW-1185">Reference proteome</keyword>
<protein>
    <submittedName>
        <fullName evidence="1">CLUMA_CG006750, isoform A</fullName>
    </submittedName>
</protein>